<dbReference type="InterPro" id="IPR013984">
    <property type="entry name" value="Ald_Fedxn_OxRdtase_dom2"/>
</dbReference>
<evidence type="ECO:0000256" key="4">
    <source>
        <dbReference type="ARBA" id="ARBA00022723"/>
    </source>
</evidence>
<keyword evidence="7" id="KW-0411">Iron-sulfur</keyword>
<dbReference type="Pfam" id="PF02730">
    <property type="entry name" value="AFOR_N"/>
    <property type="match status" value="1"/>
</dbReference>
<comment type="cofactor">
    <cofactor evidence="8">
        <name>tungstopterin</name>
        <dbReference type="ChEBI" id="CHEBI:30402"/>
    </cofactor>
</comment>
<dbReference type="Gene3D" id="1.10.569.10">
    <property type="entry name" value="Aldehyde Ferredoxin Oxidoreductase Protein, subunit A, domain 2"/>
    <property type="match status" value="1"/>
</dbReference>
<keyword evidence="6" id="KW-0408">Iron</keyword>
<evidence type="ECO:0000256" key="8">
    <source>
        <dbReference type="ARBA" id="ARBA00049934"/>
    </source>
</evidence>
<evidence type="ECO:0000256" key="3">
    <source>
        <dbReference type="ARBA" id="ARBA00022485"/>
    </source>
</evidence>
<dbReference type="Gene3D" id="3.60.9.10">
    <property type="entry name" value="Aldehyde ferredoxin oxidoreductase, N-terminal domain"/>
    <property type="match status" value="1"/>
</dbReference>
<sequence length="531" mass="60086">PQLRMAGFDHLLITGKAEKPVYLLIRDGVIEILDASHLWGKDTFETQSQIRADHGDDDIESLVIGKAGENLVRFANIRTGMKSAAGRTGMGCIMGSKNLKAIAARGTMDIEFTDPEKLLEYCKEMVDMVMKNRYSRAAQKWGTLIIYSATNTTGLIRTRNFQLNQLEDGEDIEPEEMDKYTLGMASCYGCPIGCRHRYKLTHGSYAPLYGEGPEYTSLGAFGTMVDCRKMETILVANHLVNKYGLDTVETGGLIAWAMELYEKGIITEKITNGLKLEWGNEEVLFELIRKITFREGFGDILADGFKTAISKIGKESAYYAIHVKGLSNIHSDERPTPSLALGIATSTRGADHLRSRPAIDLYGLPEDFLEEIYGAPVSSDYRSYDGKSRMVWWQELLYAVTDSLGICKYQTVFIAVHAPKWEEFSRLIYLVSGMEFTNSQLMEVGERIYTLERMINNREGFTRKDDKLPERYFKEATPIGLPRVKNKKIDKVKFEKMLDEYYILHGWDNNGVPTQQILQKLGIEETQSHII</sequence>
<dbReference type="PANTHER" id="PTHR30038:SF0">
    <property type="entry name" value="TUNGSTEN-CONTAINING ALDEHYDE FERREDOXIN OXIDOREDUCTASE"/>
    <property type="match status" value="1"/>
</dbReference>
<dbReference type="Gene3D" id="1.10.599.10">
    <property type="entry name" value="Aldehyde Ferredoxin Oxidoreductase Protein, subunit A, domain 3"/>
    <property type="match status" value="1"/>
</dbReference>
<name>A0A0F9J4I5_9ZZZZ</name>
<dbReference type="InterPro" id="IPR036503">
    <property type="entry name" value="Ald_Fedxn_OxRdtase_N_sf"/>
</dbReference>
<keyword evidence="5" id="KW-0560">Oxidoreductase</keyword>
<evidence type="ECO:0000256" key="2">
    <source>
        <dbReference type="ARBA" id="ARBA00011032"/>
    </source>
</evidence>
<dbReference type="InterPro" id="IPR036021">
    <property type="entry name" value="Tungsten_al_ferr_oxy-like_C"/>
</dbReference>
<organism evidence="10">
    <name type="scientific">marine sediment metagenome</name>
    <dbReference type="NCBI Taxonomy" id="412755"/>
    <lineage>
        <taxon>unclassified sequences</taxon>
        <taxon>metagenomes</taxon>
        <taxon>ecological metagenomes</taxon>
    </lineage>
</organism>
<proteinExistence type="inferred from homology"/>
<dbReference type="GO" id="GO:0009055">
    <property type="term" value="F:electron transfer activity"/>
    <property type="evidence" value="ECO:0007669"/>
    <property type="project" value="InterPro"/>
</dbReference>
<dbReference type="PANTHER" id="PTHR30038">
    <property type="entry name" value="ALDEHYDE FERREDOXIN OXIDOREDUCTASE"/>
    <property type="match status" value="1"/>
</dbReference>
<feature type="non-terminal residue" evidence="10">
    <location>
        <position position="1"/>
    </location>
</feature>
<dbReference type="SUPFAM" id="SSF48310">
    <property type="entry name" value="Aldehyde ferredoxin oxidoreductase, C-terminal domains"/>
    <property type="match status" value="1"/>
</dbReference>
<comment type="similarity">
    <text evidence="2">Belongs to the AOR/FOR family.</text>
</comment>
<evidence type="ECO:0000256" key="5">
    <source>
        <dbReference type="ARBA" id="ARBA00023002"/>
    </source>
</evidence>
<evidence type="ECO:0000256" key="7">
    <source>
        <dbReference type="ARBA" id="ARBA00023014"/>
    </source>
</evidence>
<dbReference type="InterPro" id="IPR051919">
    <property type="entry name" value="W-dependent_AOR"/>
</dbReference>
<reference evidence="10" key="1">
    <citation type="journal article" date="2015" name="Nature">
        <title>Complex archaea that bridge the gap between prokaryotes and eukaryotes.</title>
        <authorList>
            <person name="Spang A."/>
            <person name="Saw J.H."/>
            <person name="Jorgensen S.L."/>
            <person name="Zaremba-Niedzwiedzka K."/>
            <person name="Martijn J."/>
            <person name="Lind A.E."/>
            <person name="van Eijk R."/>
            <person name="Schleper C."/>
            <person name="Guy L."/>
            <person name="Ettema T.J."/>
        </authorList>
    </citation>
    <scope>NUCLEOTIDE SEQUENCE</scope>
</reference>
<evidence type="ECO:0000256" key="1">
    <source>
        <dbReference type="ARBA" id="ARBA00001966"/>
    </source>
</evidence>
<keyword evidence="4" id="KW-0479">Metal-binding</keyword>
<accession>A0A0F9J4I5</accession>
<dbReference type="InterPro" id="IPR013983">
    <property type="entry name" value="Ald_Fedxn_OxRdtase_N"/>
</dbReference>
<dbReference type="SMART" id="SM00790">
    <property type="entry name" value="AFOR_N"/>
    <property type="match status" value="1"/>
</dbReference>
<gene>
    <name evidence="10" type="ORF">LCGC14_1501320</name>
</gene>
<dbReference type="SUPFAM" id="SSF56228">
    <property type="entry name" value="Aldehyde ferredoxin oxidoreductase, N-terminal domain"/>
    <property type="match status" value="1"/>
</dbReference>
<dbReference type="Pfam" id="PF01314">
    <property type="entry name" value="AFOR_C"/>
    <property type="match status" value="1"/>
</dbReference>
<keyword evidence="3" id="KW-0004">4Fe-4S</keyword>
<dbReference type="AlphaFoldDB" id="A0A0F9J4I5"/>
<feature type="domain" description="Aldehyde ferredoxin oxidoreductase N-terminal" evidence="9">
    <location>
        <begin position="1"/>
        <end position="108"/>
    </location>
</feature>
<comment type="cofactor">
    <cofactor evidence="1">
        <name>[4Fe-4S] cluster</name>
        <dbReference type="ChEBI" id="CHEBI:49883"/>
    </cofactor>
</comment>
<dbReference type="GO" id="GO:0051539">
    <property type="term" value="F:4 iron, 4 sulfur cluster binding"/>
    <property type="evidence" value="ECO:0007669"/>
    <property type="project" value="UniProtKB-KW"/>
</dbReference>
<evidence type="ECO:0000259" key="9">
    <source>
        <dbReference type="SMART" id="SM00790"/>
    </source>
</evidence>
<comment type="caution">
    <text evidence="10">The sequence shown here is derived from an EMBL/GenBank/DDBJ whole genome shotgun (WGS) entry which is preliminary data.</text>
</comment>
<evidence type="ECO:0000256" key="6">
    <source>
        <dbReference type="ARBA" id="ARBA00023004"/>
    </source>
</evidence>
<protein>
    <recommendedName>
        <fullName evidence="9">Aldehyde ferredoxin oxidoreductase N-terminal domain-containing protein</fullName>
    </recommendedName>
</protein>
<evidence type="ECO:0000313" key="10">
    <source>
        <dbReference type="EMBL" id="KKM64448.1"/>
    </source>
</evidence>
<dbReference type="InterPro" id="IPR013985">
    <property type="entry name" value="Ald_Fedxn_OxRdtase_dom3"/>
</dbReference>
<dbReference type="InterPro" id="IPR001203">
    <property type="entry name" value="OxRdtase_Ald_Fedxn_C"/>
</dbReference>
<dbReference type="GO" id="GO:0016625">
    <property type="term" value="F:oxidoreductase activity, acting on the aldehyde or oxo group of donors, iron-sulfur protein as acceptor"/>
    <property type="evidence" value="ECO:0007669"/>
    <property type="project" value="InterPro"/>
</dbReference>
<dbReference type="GO" id="GO:0046872">
    <property type="term" value="F:metal ion binding"/>
    <property type="evidence" value="ECO:0007669"/>
    <property type="project" value="UniProtKB-KW"/>
</dbReference>
<dbReference type="EMBL" id="LAZR01010897">
    <property type="protein sequence ID" value="KKM64448.1"/>
    <property type="molecule type" value="Genomic_DNA"/>
</dbReference>